<dbReference type="InterPro" id="IPR002762">
    <property type="entry name" value="CbiX-like"/>
</dbReference>
<feature type="chain" id="PRO_5042173031" description="Sirohydrochlorin cobaltochelatase" evidence="4">
    <location>
        <begin position="26"/>
        <end position="340"/>
    </location>
</feature>
<accession>A0AAD3HF75</accession>
<evidence type="ECO:0008006" key="7">
    <source>
        <dbReference type="Google" id="ProtNLM"/>
    </source>
</evidence>
<dbReference type="Proteomes" id="UP001054902">
    <property type="component" value="Unassembled WGS sequence"/>
</dbReference>
<feature type="signal peptide" evidence="4">
    <location>
        <begin position="1"/>
        <end position="25"/>
    </location>
</feature>
<evidence type="ECO:0000256" key="4">
    <source>
        <dbReference type="SAM" id="SignalP"/>
    </source>
</evidence>
<dbReference type="Gene3D" id="3.40.50.1400">
    <property type="match status" value="1"/>
</dbReference>
<organism evidence="5 6">
    <name type="scientific">Chaetoceros tenuissimus</name>
    <dbReference type="NCBI Taxonomy" id="426638"/>
    <lineage>
        <taxon>Eukaryota</taxon>
        <taxon>Sar</taxon>
        <taxon>Stramenopiles</taxon>
        <taxon>Ochrophyta</taxon>
        <taxon>Bacillariophyta</taxon>
        <taxon>Coscinodiscophyceae</taxon>
        <taxon>Chaetocerotophycidae</taxon>
        <taxon>Chaetocerotales</taxon>
        <taxon>Chaetocerotaceae</taxon>
        <taxon>Chaetoceros</taxon>
    </lineage>
</organism>
<proteinExistence type="predicted"/>
<dbReference type="InterPro" id="IPR050963">
    <property type="entry name" value="Sirohydro_Cobaltochel/CbiX"/>
</dbReference>
<sequence length="340" mass="37757">MIAFKRQKFHLVLLLFSSLFQSSSSFLQAISSNRKIISLNKPLTAQVSDDDFDPLLSPHAYPNGTGSPAAKKEESTDDDWSPMKMSSVKDDFQGAEAEEYGVLKASFSSKWSAVSGTSSAHSDVQEIVEGKEEPAEFFDPLLSPHAYPKGTKAGPIASSEKQSKKQQVGILLIDHGSKRATSNARLDTLCEMYQKSPSTPSHYTIKAAHMEIAEPSIKQQIEAFYQEGVTKIVCHPYFLSPGRHVLEDIPELIEEAEIYMKEKYGKNNDTYKMEVIMTEAVGSKLDLMIGLIGQMVTEVLGEEDKDQYYESGFVPKDKSDPMALGGFFGEVQRMLDEQLD</sequence>
<protein>
    <recommendedName>
        <fullName evidence="7">Sirohydrochlorin cobaltochelatase</fullName>
    </recommendedName>
</protein>
<evidence type="ECO:0000256" key="2">
    <source>
        <dbReference type="ARBA" id="ARBA00023239"/>
    </source>
</evidence>
<dbReference type="EMBL" id="BLLK01000074">
    <property type="protein sequence ID" value="GFH61430.1"/>
    <property type="molecule type" value="Genomic_DNA"/>
</dbReference>
<evidence type="ECO:0000313" key="5">
    <source>
        <dbReference type="EMBL" id="GFH61430.1"/>
    </source>
</evidence>
<comment type="caution">
    <text evidence="5">The sequence shown here is derived from an EMBL/GenBank/DDBJ whole genome shotgun (WGS) entry which is preliminary data.</text>
</comment>
<dbReference type="GO" id="GO:0016829">
    <property type="term" value="F:lyase activity"/>
    <property type="evidence" value="ECO:0007669"/>
    <property type="project" value="UniProtKB-KW"/>
</dbReference>
<dbReference type="CDD" id="cd03416">
    <property type="entry name" value="CbiX_SirB_N"/>
    <property type="match status" value="1"/>
</dbReference>
<keyword evidence="2" id="KW-0456">Lyase</keyword>
<evidence type="ECO:0000313" key="6">
    <source>
        <dbReference type="Proteomes" id="UP001054902"/>
    </source>
</evidence>
<keyword evidence="4" id="KW-0732">Signal</keyword>
<keyword evidence="6" id="KW-1185">Reference proteome</keyword>
<dbReference type="AlphaFoldDB" id="A0AAD3HF75"/>
<evidence type="ECO:0000256" key="1">
    <source>
        <dbReference type="ARBA" id="ARBA00022723"/>
    </source>
</evidence>
<dbReference type="Pfam" id="PF01903">
    <property type="entry name" value="CbiX"/>
    <property type="match status" value="1"/>
</dbReference>
<name>A0AAD3HF75_9STRA</name>
<dbReference type="SUPFAM" id="SSF53800">
    <property type="entry name" value="Chelatase"/>
    <property type="match status" value="1"/>
</dbReference>
<keyword evidence="1" id="KW-0479">Metal-binding</keyword>
<reference evidence="5 6" key="1">
    <citation type="journal article" date="2021" name="Sci. Rep.">
        <title>The genome of the diatom Chaetoceros tenuissimus carries an ancient integrated fragment of an extant virus.</title>
        <authorList>
            <person name="Hongo Y."/>
            <person name="Kimura K."/>
            <person name="Takaki Y."/>
            <person name="Yoshida Y."/>
            <person name="Baba S."/>
            <person name="Kobayashi G."/>
            <person name="Nagasaki K."/>
            <person name="Hano T."/>
            <person name="Tomaru Y."/>
        </authorList>
    </citation>
    <scope>NUCLEOTIDE SEQUENCE [LARGE SCALE GENOMIC DNA]</scope>
    <source>
        <strain evidence="5 6">NIES-3715</strain>
    </source>
</reference>
<gene>
    <name evidence="5" type="ORF">CTEN210_17906</name>
</gene>
<dbReference type="PANTHER" id="PTHR33542:SF3">
    <property type="entry name" value="SIROHYDROCHLORIN FERROCHELATASE, CHLOROPLASTIC"/>
    <property type="match status" value="1"/>
</dbReference>
<dbReference type="PANTHER" id="PTHR33542">
    <property type="entry name" value="SIROHYDROCHLORIN FERROCHELATASE, CHLOROPLASTIC"/>
    <property type="match status" value="1"/>
</dbReference>
<dbReference type="GO" id="GO:0046872">
    <property type="term" value="F:metal ion binding"/>
    <property type="evidence" value="ECO:0007669"/>
    <property type="project" value="UniProtKB-KW"/>
</dbReference>
<feature type="region of interest" description="Disordered" evidence="3">
    <location>
        <begin position="54"/>
        <end position="83"/>
    </location>
</feature>
<evidence type="ECO:0000256" key="3">
    <source>
        <dbReference type="SAM" id="MobiDB-lite"/>
    </source>
</evidence>